<comment type="caution">
    <text evidence="2">The sequence shown here is derived from an EMBL/GenBank/DDBJ whole genome shotgun (WGS) entry which is preliminary data.</text>
</comment>
<dbReference type="InterPro" id="IPR011604">
    <property type="entry name" value="PDDEXK-like_dom_sf"/>
</dbReference>
<proteinExistence type="predicted"/>
<sequence>MAGSPFLLFSWRRPFLPALKDFIARRTEGCPGRALLIVPHNRPWRYLQHLYALEGKPTLLPRVMTFSEVVRLWREQLGGPPVRTANRLDQVALLRECVNGLARSDSALAARFAPMDMEEFLPWGMRLAGLLDELFSHGVTAGDIAHMEGEVSPPAAALLNALGRLQAAYARRLREDRRTTPGFDLGETARLGVEVPACLRPRPERPVLLAGFALLTPTEDVLFRRLWEAGADICLHTDTALAGQGTPHWACEGHGDWLRRWRARAEAVGPDDADASEPELHFFAGYDVHSQLAALREALIREGATPAAGEAVVPVATEAADEETANAEALLWRQEAGTSPSTAVVLTHNGLLLPVLHHLPRKDVNVSMGYPLDRSPLCRLLEGLFRAQEERSADGRYYWRSLLDCLRHPYLAMLRQETPPGTADVHEAEAVSLREPLHRLCETIRQGSRTLRLADALDAVRDALEPAQARALADLARLLFDAFGAVRTCADLADALADLCAFLTERGRAVWPRYPLDAEAMYRLREHCLPMLRRNALSREPFSPRQLFQFARQILREERIPFEAVPLTGLQVLGMLETRLLHFDQVHIVDATDESLPGSAAQDPLLPDSLRQELGLPDARRRERAAAHTLFRLCAGARTVSFYWQEGIARSSLLDARKSRSRFVEQLIWREERRRGALLVPGEDALRTPSGTARPATAAPGEIDRTPALHEAMRRFLNGHISPTALDAYLHCPKRFVWQYLCGLREAEEVNEGDDRALVGQIIHRMLERLYGAHVGQTVTAETFRDADLASLLEECLAELGGDVSLPPESRIMLQLAAPYRLRNYLCGQPESLIVALEQELKAEMRLWGRSFRLIGKADRIDRRENALCLVDYKTGHLSPPDALIWNEEAFWQELEAFRIRAEAGEAEADEALPLLDELRERVRSLQLPCYVVLLGAMRPDERVENACLVELADTGKEYALFSGPWDDADYDRARRRCKDVLGLALWHMEHAAAFPPRSGRCSFCPYRGACRS</sequence>
<dbReference type="SUPFAM" id="SSF52540">
    <property type="entry name" value="P-loop containing nucleoside triphosphate hydrolases"/>
    <property type="match status" value="1"/>
</dbReference>
<dbReference type="Gene3D" id="3.90.320.10">
    <property type="match status" value="1"/>
</dbReference>
<reference evidence="2" key="2">
    <citation type="submission" date="2021-04" db="EMBL/GenBank/DDBJ databases">
        <authorList>
            <person name="Gilroy R."/>
        </authorList>
    </citation>
    <scope>NUCLEOTIDE SEQUENCE</scope>
    <source>
        <strain evidence="2">5032</strain>
    </source>
</reference>
<evidence type="ECO:0000313" key="3">
    <source>
        <dbReference type="Proteomes" id="UP000823821"/>
    </source>
</evidence>
<evidence type="ECO:0000313" key="2">
    <source>
        <dbReference type="EMBL" id="HJA79236.1"/>
    </source>
</evidence>
<dbReference type="InterPro" id="IPR038726">
    <property type="entry name" value="PDDEXK_AddAB-type"/>
</dbReference>
<accession>A0A9D2HLM9</accession>
<reference evidence="2" key="1">
    <citation type="journal article" date="2021" name="PeerJ">
        <title>Extensive microbial diversity within the chicken gut microbiome revealed by metagenomics and culture.</title>
        <authorList>
            <person name="Gilroy R."/>
            <person name="Ravi A."/>
            <person name="Getino M."/>
            <person name="Pursley I."/>
            <person name="Horton D.L."/>
            <person name="Alikhan N.F."/>
            <person name="Baker D."/>
            <person name="Gharbi K."/>
            <person name="Hall N."/>
            <person name="Watson M."/>
            <person name="Adriaenssens E.M."/>
            <person name="Foster-Nyarko E."/>
            <person name="Jarju S."/>
            <person name="Secka A."/>
            <person name="Antonio M."/>
            <person name="Oren A."/>
            <person name="Chaudhuri R.R."/>
            <person name="La Ragione R."/>
            <person name="Hildebrand F."/>
            <person name="Pallen M.J."/>
        </authorList>
    </citation>
    <scope>NUCLEOTIDE SEQUENCE</scope>
    <source>
        <strain evidence="2">5032</strain>
    </source>
</reference>
<dbReference type="Pfam" id="PF12705">
    <property type="entry name" value="PDDEXK_1"/>
    <property type="match status" value="1"/>
</dbReference>
<protein>
    <submittedName>
        <fullName evidence="2">PD-(D/E)XK nuclease family protein</fullName>
    </submittedName>
</protein>
<dbReference type="InterPro" id="IPR027417">
    <property type="entry name" value="P-loop_NTPase"/>
</dbReference>
<dbReference type="AlphaFoldDB" id="A0A9D2HLM9"/>
<evidence type="ECO:0000259" key="1">
    <source>
        <dbReference type="Pfam" id="PF12705"/>
    </source>
</evidence>
<dbReference type="Proteomes" id="UP000823821">
    <property type="component" value="Unassembled WGS sequence"/>
</dbReference>
<feature type="domain" description="PD-(D/E)XK endonuclease-like" evidence="1">
    <location>
        <begin position="720"/>
        <end position="879"/>
    </location>
</feature>
<gene>
    <name evidence="2" type="ORF">H9784_06690</name>
</gene>
<dbReference type="EMBL" id="DWZD01000040">
    <property type="protein sequence ID" value="HJA79236.1"/>
    <property type="molecule type" value="Genomic_DNA"/>
</dbReference>
<organism evidence="2 3">
    <name type="scientific">Candidatus Desulfovibrio intestinavium</name>
    <dbReference type="NCBI Taxonomy" id="2838534"/>
    <lineage>
        <taxon>Bacteria</taxon>
        <taxon>Pseudomonadati</taxon>
        <taxon>Thermodesulfobacteriota</taxon>
        <taxon>Desulfovibrionia</taxon>
        <taxon>Desulfovibrionales</taxon>
        <taxon>Desulfovibrionaceae</taxon>
        <taxon>Desulfovibrio</taxon>
    </lineage>
</organism>
<name>A0A9D2HLM9_9BACT</name>